<evidence type="ECO:0000313" key="3">
    <source>
        <dbReference type="EMBL" id="GFS52526.1"/>
    </source>
</evidence>
<keyword evidence="1" id="KW-0732">Signal</keyword>
<feature type="signal peptide" evidence="1">
    <location>
        <begin position="1"/>
        <end position="32"/>
    </location>
</feature>
<dbReference type="InterPro" id="IPR007110">
    <property type="entry name" value="Ig-like_dom"/>
</dbReference>
<reference evidence="3" key="1">
    <citation type="submission" date="2020-08" db="EMBL/GenBank/DDBJ databases">
        <title>Multicomponent nature underlies the extraordinary mechanical properties of spider dragline silk.</title>
        <authorList>
            <person name="Kono N."/>
            <person name="Nakamura H."/>
            <person name="Mori M."/>
            <person name="Yoshida Y."/>
            <person name="Ohtoshi R."/>
            <person name="Malay A.D."/>
            <person name="Moran D.A.P."/>
            <person name="Tomita M."/>
            <person name="Numata K."/>
            <person name="Arakawa K."/>
        </authorList>
    </citation>
    <scope>NUCLEOTIDE SEQUENCE</scope>
</reference>
<feature type="domain" description="Ig-like" evidence="2">
    <location>
        <begin position="50"/>
        <end position="149"/>
    </location>
</feature>
<accession>A0A8X6MF11</accession>
<keyword evidence="4" id="KW-1185">Reference proteome</keyword>
<dbReference type="InterPro" id="IPR013783">
    <property type="entry name" value="Ig-like_fold"/>
</dbReference>
<organism evidence="3 4">
    <name type="scientific">Nephila pilipes</name>
    <name type="common">Giant wood spider</name>
    <name type="synonym">Nephila maculata</name>
    <dbReference type="NCBI Taxonomy" id="299642"/>
    <lineage>
        <taxon>Eukaryota</taxon>
        <taxon>Metazoa</taxon>
        <taxon>Ecdysozoa</taxon>
        <taxon>Arthropoda</taxon>
        <taxon>Chelicerata</taxon>
        <taxon>Arachnida</taxon>
        <taxon>Araneae</taxon>
        <taxon>Araneomorphae</taxon>
        <taxon>Entelegynae</taxon>
        <taxon>Araneoidea</taxon>
        <taxon>Nephilidae</taxon>
        <taxon>Nephila</taxon>
    </lineage>
</organism>
<dbReference type="EMBL" id="BMAW01045926">
    <property type="protein sequence ID" value="GFS52526.1"/>
    <property type="molecule type" value="Genomic_DNA"/>
</dbReference>
<dbReference type="Gene3D" id="2.60.40.10">
    <property type="entry name" value="Immunoglobulins"/>
    <property type="match status" value="1"/>
</dbReference>
<proteinExistence type="predicted"/>
<evidence type="ECO:0000313" key="4">
    <source>
        <dbReference type="Proteomes" id="UP000887013"/>
    </source>
</evidence>
<dbReference type="PROSITE" id="PS50835">
    <property type="entry name" value="IG_LIKE"/>
    <property type="match status" value="1"/>
</dbReference>
<evidence type="ECO:0000259" key="2">
    <source>
        <dbReference type="PROSITE" id="PS50835"/>
    </source>
</evidence>
<dbReference type="SUPFAM" id="SSF48726">
    <property type="entry name" value="Immunoglobulin"/>
    <property type="match status" value="1"/>
</dbReference>
<dbReference type="PANTHER" id="PTHR21261">
    <property type="entry name" value="BEAT PROTEIN"/>
    <property type="match status" value="1"/>
</dbReference>
<sequence length="304" mass="34485">MGRFIIACAFLSGHLGIFLICLGLLSIEGSNAVEIRRLSVPRWIKNGTEDAVVLDCEYGYTENDIRLVVKWFFEDNLVPVYQWIPALNKKHASEMLKDRLDLNFSVNTNDAYLKFRALKILKPTTELSGKYTCLVTSLAGQDSKEQVMTVFVPAHEFELGYMETNYNTVNVSCETLGVFPYPNMRLYLRPSSGSPPQAVTDIKTRSVRRPSGSYDVLLHRTFMINELSSKGDVVFECILELPGTNYFQSKRIAYFPGIQGPQLEAPYGLSSNSPGTWILTENFNILYVIINVVLHFFKKQLYDT</sequence>
<protein>
    <recommendedName>
        <fullName evidence="2">Ig-like domain-containing protein</fullName>
    </recommendedName>
</protein>
<gene>
    <name evidence="3" type="primary">AVEN_112187_1</name>
    <name evidence="3" type="ORF">NPIL_107322</name>
</gene>
<dbReference type="InterPro" id="IPR036179">
    <property type="entry name" value="Ig-like_dom_sf"/>
</dbReference>
<dbReference type="Proteomes" id="UP000887013">
    <property type="component" value="Unassembled WGS sequence"/>
</dbReference>
<name>A0A8X6MF11_NEPPI</name>
<dbReference type="AlphaFoldDB" id="A0A8X6MF11"/>
<evidence type="ECO:0000256" key="1">
    <source>
        <dbReference type="SAM" id="SignalP"/>
    </source>
</evidence>
<dbReference type="PANTHER" id="PTHR21261:SF2">
    <property type="entry name" value="GH04238P-RELATED"/>
    <property type="match status" value="1"/>
</dbReference>
<dbReference type="OrthoDB" id="6478865at2759"/>
<feature type="chain" id="PRO_5036504206" description="Ig-like domain-containing protein" evidence="1">
    <location>
        <begin position="33"/>
        <end position="304"/>
    </location>
</feature>
<comment type="caution">
    <text evidence="3">The sequence shown here is derived from an EMBL/GenBank/DDBJ whole genome shotgun (WGS) entry which is preliminary data.</text>
</comment>